<dbReference type="PANTHER" id="PTHR47642">
    <property type="entry name" value="ATP-DEPENDENT DNA HELICASE"/>
    <property type="match status" value="1"/>
</dbReference>
<proteinExistence type="predicted"/>
<dbReference type="Gene3D" id="3.40.50.300">
    <property type="entry name" value="P-loop containing nucleotide triphosphate hydrolases"/>
    <property type="match status" value="2"/>
</dbReference>
<dbReference type="GO" id="GO:0006281">
    <property type="term" value="P:DNA repair"/>
    <property type="evidence" value="ECO:0007669"/>
    <property type="project" value="InterPro"/>
</dbReference>
<dbReference type="FunFam" id="3.40.50.300:FF:003630">
    <property type="entry name" value="ATP-dependent DNA helicase"/>
    <property type="match status" value="1"/>
</dbReference>
<dbReference type="Pfam" id="PF05970">
    <property type="entry name" value="PIF1"/>
    <property type="match status" value="1"/>
</dbReference>
<organism evidence="4">
    <name type="scientific">Thermodesulfovibrio aggregans</name>
    <dbReference type="NCBI Taxonomy" id="86166"/>
    <lineage>
        <taxon>Bacteria</taxon>
        <taxon>Pseudomonadati</taxon>
        <taxon>Nitrospirota</taxon>
        <taxon>Thermodesulfovibrionia</taxon>
        <taxon>Thermodesulfovibrionales</taxon>
        <taxon>Thermodesulfovibrionaceae</taxon>
        <taxon>Thermodesulfovibrio</taxon>
    </lineage>
</organism>
<dbReference type="InterPro" id="IPR027417">
    <property type="entry name" value="P-loop_NTPase"/>
</dbReference>
<dbReference type="PROSITE" id="PS52050">
    <property type="entry name" value="WYL"/>
    <property type="match status" value="1"/>
</dbReference>
<comment type="caution">
    <text evidence="4">The sequence shown here is derived from an EMBL/GenBank/DDBJ whole genome shotgun (WGS) entry which is preliminary data.</text>
</comment>
<dbReference type="Pfam" id="PF13538">
    <property type="entry name" value="UvrD_C_2"/>
    <property type="match status" value="1"/>
</dbReference>
<dbReference type="Pfam" id="PF13280">
    <property type="entry name" value="WYL"/>
    <property type="match status" value="1"/>
</dbReference>
<dbReference type="InterPro" id="IPR010285">
    <property type="entry name" value="DNA_helicase_pif1-like_DEAD"/>
</dbReference>
<evidence type="ECO:0000259" key="2">
    <source>
        <dbReference type="Pfam" id="PF13280"/>
    </source>
</evidence>
<evidence type="ECO:0000259" key="1">
    <source>
        <dbReference type="Pfam" id="PF05970"/>
    </source>
</evidence>
<gene>
    <name evidence="4" type="ORF">ENV75_03810</name>
</gene>
<feature type="domain" description="UvrD-like helicase C-terminal" evidence="3">
    <location>
        <begin position="360"/>
        <end position="399"/>
    </location>
</feature>
<dbReference type="GO" id="GO:0003678">
    <property type="term" value="F:DNA helicase activity"/>
    <property type="evidence" value="ECO:0007669"/>
    <property type="project" value="InterPro"/>
</dbReference>
<dbReference type="FunFam" id="3.40.50.300:FF:001498">
    <property type="entry name" value="ATP-dependent DNA helicase"/>
    <property type="match status" value="1"/>
</dbReference>
<protein>
    <submittedName>
        <fullName evidence="4">AAA family ATPase</fullName>
    </submittedName>
</protein>
<feature type="domain" description="DNA helicase Pif1-like DEAD-box helicase" evidence="1">
    <location>
        <begin position="17"/>
        <end position="203"/>
    </location>
</feature>
<dbReference type="CDD" id="cd18809">
    <property type="entry name" value="SF1_C_RecD"/>
    <property type="match status" value="1"/>
</dbReference>
<dbReference type="InterPro" id="IPR051055">
    <property type="entry name" value="PIF1_helicase"/>
</dbReference>
<evidence type="ECO:0000313" key="4">
    <source>
        <dbReference type="EMBL" id="HGG99561.1"/>
    </source>
</evidence>
<reference evidence="4" key="1">
    <citation type="journal article" date="2020" name="mSystems">
        <title>Genome- and Community-Level Interaction Insights into Carbon Utilization and Element Cycling Functions of Hydrothermarchaeota in Hydrothermal Sediment.</title>
        <authorList>
            <person name="Zhou Z."/>
            <person name="Liu Y."/>
            <person name="Xu W."/>
            <person name="Pan J."/>
            <person name="Luo Z.H."/>
            <person name="Li M."/>
        </authorList>
    </citation>
    <scope>NUCLEOTIDE SEQUENCE [LARGE SCALE GENOMIC DNA]</scope>
    <source>
        <strain evidence="4">SpSt-788</strain>
    </source>
</reference>
<evidence type="ECO:0000259" key="3">
    <source>
        <dbReference type="Pfam" id="PF13538"/>
    </source>
</evidence>
<sequence length="514" mass="60047">MNIDFNEEFLRAFHLAENTDRNLFITGRAGTGKSTFLRYFKENTKKEIAVLAPTGVAAVNVRGQTIHSFFNFKPDITPHKVKEIKPKNTNLYKKLDSIIIDEISMVRADLLDCVDSFLKIHGRMKKRPFGGIQMIFIGDLYQLPPVVTSREKPVIRDFYRTHYFFDARVFKECEFEFVELEKVYRHHDREFLEILNAIRNNTVTDEIIERLNRRVLPDFIPDENDFYIYLTTTNKMAEKVNYERLSKIESKEFKYHGFIDGEFTDSELPTSPELILKVDAQVMLLNNDSKGRWINGDIGKIVDIKQKRTEPDIIFVELSDGQIVEVTPFTWEMFEFYYDTKKKKILTEVVGQFTQYPLKLAWAITIHKSQGLTFDRVIVDIGRGTFSHGQLYVALSRCRSLDGIILKKPVSKRHILVDRTVVRFITQFQYRNAEKSLPLKEKIKIIENAIKNGKTIEIVYLKSSDVKSKRVVRPLFIGKMDYKDKSFLGLKAFCTLRKQERNFNVEKILSIKPV</sequence>
<dbReference type="InterPro" id="IPR027785">
    <property type="entry name" value="UvrD-like_helicase_C"/>
</dbReference>
<feature type="domain" description="WYL" evidence="2">
    <location>
        <begin position="443"/>
        <end position="512"/>
    </location>
</feature>
<dbReference type="AlphaFoldDB" id="A0A7C4AJF6"/>
<name>A0A7C4AJF6_9BACT</name>
<dbReference type="EMBL" id="DTHO01000040">
    <property type="protein sequence ID" value="HGG99561.1"/>
    <property type="molecule type" value="Genomic_DNA"/>
</dbReference>
<dbReference type="InterPro" id="IPR026881">
    <property type="entry name" value="WYL_dom"/>
</dbReference>
<dbReference type="GO" id="GO:0000723">
    <property type="term" value="P:telomere maintenance"/>
    <property type="evidence" value="ECO:0007669"/>
    <property type="project" value="InterPro"/>
</dbReference>
<accession>A0A7C4AJF6</accession>
<dbReference type="SUPFAM" id="SSF52540">
    <property type="entry name" value="P-loop containing nucleoside triphosphate hydrolases"/>
    <property type="match status" value="2"/>
</dbReference>